<dbReference type="Pfam" id="PF01627">
    <property type="entry name" value="Hpt"/>
    <property type="match status" value="1"/>
</dbReference>
<feature type="domain" description="Histidine kinase" evidence="18">
    <location>
        <begin position="718"/>
        <end position="938"/>
    </location>
</feature>
<evidence type="ECO:0000256" key="16">
    <source>
        <dbReference type="PROSITE-ProRule" id="PRU00110"/>
    </source>
</evidence>
<keyword evidence="15" id="KW-0472">Membrane</keyword>
<dbReference type="CDD" id="cd13707">
    <property type="entry name" value="PBP2_BvgS_D2"/>
    <property type="match status" value="1"/>
</dbReference>
<dbReference type="CDD" id="cd17546">
    <property type="entry name" value="REC_hyHK_CKI1_RcsC-like"/>
    <property type="match status" value="1"/>
</dbReference>
<dbReference type="PRINTS" id="PR00344">
    <property type="entry name" value="BCTRLSENSOR"/>
</dbReference>
<dbReference type="Gene3D" id="1.10.287.130">
    <property type="match status" value="1"/>
</dbReference>
<evidence type="ECO:0000256" key="2">
    <source>
        <dbReference type="ARBA" id="ARBA00004429"/>
    </source>
</evidence>
<dbReference type="Gene3D" id="3.40.50.2300">
    <property type="match status" value="1"/>
</dbReference>
<dbReference type="SUPFAM" id="SSF53850">
    <property type="entry name" value="Periplasmic binding protein-like II"/>
    <property type="match status" value="2"/>
</dbReference>
<dbReference type="CDD" id="cd00088">
    <property type="entry name" value="HPT"/>
    <property type="match status" value="1"/>
</dbReference>
<comment type="catalytic activity">
    <reaction evidence="1">
        <text>ATP + protein L-histidine = ADP + protein N-phospho-L-histidine.</text>
        <dbReference type="EC" id="2.7.13.3"/>
    </reaction>
</comment>
<evidence type="ECO:0000256" key="3">
    <source>
        <dbReference type="ARBA" id="ARBA00012438"/>
    </source>
</evidence>
<evidence type="ECO:0000313" key="22">
    <source>
        <dbReference type="Proteomes" id="UP000683583"/>
    </source>
</evidence>
<proteinExistence type="predicted"/>
<reference evidence="21 22" key="1">
    <citation type="submission" date="2021-06" db="EMBL/GenBank/DDBJ databases">
        <title>FDA dAtabase for Regulatory Grade micrObial Sequences (FDA-ARGOS): Supporting development and validation of Infectious Disease Dx tests.</title>
        <authorList>
            <person name="Sproer C."/>
            <person name="Gronow S."/>
            <person name="Severitt S."/>
            <person name="Schroder I."/>
            <person name="Tallon L."/>
            <person name="Sadzewicz L."/>
            <person name="Zhao X."/>
            <person name="Boylan J."/>
            <person name="Ott S."/>
            <person name="Bowen H."/>
            <person name="Vavikolanu K."/>
            <person name="Mehta A."/>
            <person name="Aluvathingal J."/>
            <person name="Nadendla S."/>
            <person name="Lowell S."/>
            <person name="Myers T."/>
            <person name="Yan Y."/>
        </authorList>
    </citation>
    <scope>NUCLEOTIDE SEQUENCE [LARGE SCALE GENOMIC DNA]</scope>
    <source>
        <strain evidence="21 22">FDAARGOS 1428</strain>
    </source>
</reference>
<keyword evidence="6 17" id="KW-0597">Phosphoprotein</keyword>
<accession>A0ABX8KL86</accession>
<keyword evidence="7" id="KW-0808">Transferase</keyword>
<comment type="subcellular location">
    <subcellularLocation>
        <location evidence="2">Cell inner membrane</location>
        <topology evidence="2">Multi-pass membrane protein</topology>
    </subcellularLocation>
</comment>
<evidence type="ECO:0000256" key="11">
    <source>
        <dbReference type="ARBA" id="ARBA00022777"/>
    </source>
</evidence>
<feature type="modified residue" description="4-aspartylphosphate" evidence="17">
    <location>
        <position position="1009"/>
    </location>
</feature>
<dbReference type="PANTHER" id="PTHR43047:SF72">
    <property type="entry name" value="OSMOSENSING HISTIDINE PROTEIN KINASE SLN1"/>
    <property type="match status" value="1"/>
</dbReference>
<dbReference type="InterPro" id="IPR005467">
    <property type="entry name" value="His_kinase_dom"/>
</dbReference>
<dbReference type="SUPFAM" id="SSF52172">
    <property type="entry name" value="CheY-like"/>
    <property type="match status" value="1"/>
</dbReference>
<gene>
    <name evidence="21" type="ORF">I6L58_02060</name>
</gene>
<dbReference type="InterPro" id="IPR001789">
    <property type="entry name" value="Sig_transdc_resp-reg_receiver"/>
</dbReference>
<dbReference type="CDD" id="cd16922">
    <property type="entry name" value="HATPase_EvgS-ArcB-TorS-like"/>
    <property type="match status" value="1"/>
</dbReference>
<evidence type="ECO:0000256" key="6">
    <source>
        <dbReference type="ARBA" id="ARBA00022553"/>
    </source>
</evidence>
<feature type="domain" description="HPt" evidence="20">
    <location>
        <begin position="1098"/>
        <end position="1197"/>
    </location>
</feature>
<dbReference type="SMART" id="SM00387">
    <property type="entry name" value="HATPase_c"/>
    <property type="match status" value="1"/>
</dbReference>
<dbReference type="SMART" id="SM00448">
    <property type="entry name" value="REC"/>
    <property type="match status" value="1"/>
</dbReference>
<dbReference type="RefSeq" id="WP_088207322.1">
    <property type="nucleotide sequence ID" value="NZ_CP077290.1"/>
</dbReference>
<evidence type="ECO:0000256" key="14">
    <source>
        <dbReference type="ARBA" id="ARBA00023012"/>
    </source>
</evidence>
<dbReference type="InterPro" id="IPR036890">
    <property type="entry name" value="HATPase_C_sf"/>
</dbReference>
<keyword evidence="12" id="KW-0067">ATP-binding</keyword>
<dbReference type="Pfam" id="PF00497">
    <property type="entry name" value="SBP_bac_3"/>
    <property type="match status" value="2"/>
</dbReference>
<protein>
    <recommendedName>
        <fullName evidence="3">histidine kinase</fullName>
        <ecNumber evidence="3">2.7.13.3</ecNumber>
    </recommendedName>
</protein>
<organism evidence="21 22">
    <name type="scientific">Enterobacter cancerogenus</name>
    <dbReference type="NCBI Taxonomy" id="69218"/>
    <lineage>
        <taxon>Bacteria</taxon>
        <taxon>Pseudomonadati</taxon>
        <taxon>Pseudomonadota</taxon>
        <taxon>Gammaproteobacteria</taxon>
        <taxon>Enterobacterales</taxon>
        <taxon>Enterobacteriaceae</taxon>
        <taxon>Enterobacter</taxon>
        <taxon>Enterobacter cloacae complex</taxon>
    </lineage>
</organism>
<dbReference type="EC" id="2.7.13.3" evidence="3"/>
<dbReference type="SMART" id="SM00073">
    <property type="entry name" value="HPT"/>
    <property type="match status" value="1"/>
</dbReference>
<keyword evidence="4" id="KW-1003">Cell membrane</keyword>
<dbReference type="InterPro" id="IPR011006">
    <property type="entry name" value="CheY-like_superfamily"/>
</dbReference>
<evidence type="ECO:0000259" key="20">
    <source>
        <dbReference type="PROSITE" id="PS50894"/>
    </source>
</evidence>
<dbReference type="InterPro" id="IPR003594">
    <property type="entry name" value="HATPase_dom"/>
</dbReference>
<dbReference type="Pfam" id="PF02518">
    <property type="entry name" value="HATPase_c"/>
    <property type="match status" value="1"/>
</dbReference>
<dbReference type="Proteomes" id="UP000683583">
    <property type="component" value="Chromosome"/>
</dbReference>
<dbReference type="PANTHER" id="PTHR43047">
    <property type="entry name" value="TWO-COMPONENT HISTIDINE PROTEIN KINASE"/>
    <property type="match status" value="1"/>
</dbReference>
<evidence type="ECO:0000256" key="1">
    <source>
        <dbReference type="ARBA" id="ARBA00000085"/>
    </source>
</evidence>
<dbReference type="SUPFAM" id="SSF47226">
    <property type="entry name" value="Histidine-containing phosphotransfer domain, HPT domain"/>
    <property type="match status" value="1"/>
</dbReference>
<feature type="domain" description="Response regulatory" evidence="19">
    <location>
        <begin position="960"/>
        <end position="1074"/>
    </location>
</feature>
<evidence type="ECO:0000256" key="5">
    <source>
        <dbReference type="ARBA" id="ARBA00022519"/>
    </source>
</evidence>
<keyword evidence="14" id="KW-0902">Two-component regulatory system</keyword>
<keyword evidence="10" id="KW-0547">Nucleotide-binding</keyword>
<dbReference type="CDD" id="cd00082">
    <property type="entry name" value="HisKA"/>
    <property type="match status" value="1"/>
</dbReference>
<evidence type="ECO:0000256" key="15">
    <source>
        <dbReference type="ARBA" id="ARBA00023136"/>
    </source>
</evidence>
<evidence type="ECO:0000256" key="12">
    <source>
        <dbReference type="ARBA" id="ARBA00022840"/>
    </source>
</evidence>
<evidence type="ECO:0000259" key="19">
    <source>
        <dbReference type="PROSITE" id="PS50110"/>
    </source>
</evidence>
<dbReference type="SMART" id="SM00062">
    <property type="entry name" value="PBPb"/>
    <property type="match status" value="2"/>
</dbReference>
<dbReference type="Gene3D" id="1.20.120.160">
    <property type="entry name" value="HPT domain"/>
    <property type="match status" value="1"/>
</dbReference>
<dbReference type="InterPro" id="IPR049871">
    <property type="entry name" value="BvgS-like_periplasmic2"/>
</dbReference>
<dbReference type="Gene3D" id="3.40.190.10">
    <property type="entry name" value="Periplasmic binding protein-like II"/>
    <property type="match status" value="4"/>
</dbReference>
<evidence type="ECO:0000256" key="9">
    <source>
        <dbReference type="ARBA" id="ARBA00022729"/>
    </source>
</evidence>
<dbReference type="Pfam" id="PF00512">
    <property type="entry name" value="HisKA"/>
    <property type="match status" value="1"/>
</dbReference>
<evidence type="ECO:0000313" key="21">
    <source>
        <dbReference type="EMBL" id="QXA49855.1"/>
    </source>
</evidence>
<dbReference type="SMART" id="SM00388">
    <property type="entry name" value="HisKA"/>
    <property type="match status" value="1"/>
</dbReference>
<dbReference type="InterPro" id="IPR008207">
    <property type="entry name" value="Sig_transdc_His_kin_Hpt_dom"/>
</dbReference>
<dbReference type="SUPFAM" id="SSF55874">
    <property type="entry name" value="ATPase domain of HSP90 chaperone/DNA topoisomerase II/histidine kinase"/>
    <property type="match status" value="1"/>
</dbReference>
<dbReference type="SUPFAM" id="SSF47384">
    <property type="entry name" value="Homodimeric domain of signal transducing histidine kinase"/>
    <property type="match status" value="1"/>
</dbReference>
<name>A0ABX8KL86_9ENTR</name>
<evidence type="ECO:0000256" key="7">
    <source>
        <dbReference type="ARBA" id="ARBA00022679"/>
    </source>
</evidence>
<dbReference type="InterPro" id="IPR003661">
    <property type="entry name" value="HisK_dim/P_dom"/>
</dbReference>
<dbReference type="InterPro" id="IPR036097">
    <property type="entry name" value="HisK_dim/P_sf"/>
</dbReference>
<evidence type="ECO:0000256" key="13">
    <source>
        <dbReference type="ARBA" id="ARBA00022989"/>
    </source>
</evidence>
<evidence type="ECO:0000256" key="4">
    <source>
        <dbReference type="ARBA" id="ARBA00022475"/>
    </source>
</evidence>
<dbReference type="Gene3D" id="3.30.565.10">
    <property type="entry name" value="Histidine kinase-like ATPase, C-terminal domain"/>
    <property type="match status" value="1"/>
</dbReference>
<keyword evidence="5" id="KW-0997">Cell inner membrane</keyword>
<dbReference type="Pfam" id="PF00072">
    <property type="entry name" value="Response_reg"/>
    <property type="match status" value="1"/>
</dbReference>
<dbReference type="PROSITE" id="PS50894">
    <property type="entry name" value="HPT"/>
    <property type="match status" value="1"/>
</dbReference>
<evidence type="ECO:0000256" key="17">
    <source>
        <dbReference type="PROSITE-ProRule" id="PRU00169"/>
    </source>
</evidence>
<keyword evidence="11" id="KW-0418">Kinase</keyword>
<dbReference type="PROSITE" id="PS50109">
    <property type="entry name" value="HIS_KIN"/>
    <property type="match status" value="1"/>
</dbReference>
<dbReference type="CDD" id="cd13705">
    <property type="entry name" value="PBP2_BvgS_D1"/>
    <property type="match status" value="1"/>
</dbReference>
<dbReference type="InterPro" id="IPR049870">
    <property type="entry name" value="BvgS-like_periplasmic1"/>
</dbReference>
<evidence type="ECO:0000256" key="8">
    <source>
        <dbReference type="ARBA" id="ARBA00022692"/>
    </source>
</evidence>
<keyword evidence="13" id="KW-1133">Transmembrane helix</keyword>
<evidence type="ECO:0000256" key="10">
    <source>
        <dbReference type="ARBA" id="ARBA00022741"/>
    </source>
</evidence>
<evidence type="ECO:0000259" key="18">
    <source>
        <dbReference type="PROSITE" id="PS50109"/>
    </source>
</evidence>
<feature type="modified residue" description="Phosphohistidine" evidence="16">
    <location>
        <position position="1137"/>
    </location>
</feature>
<keyword evidence="9" id="KW-0732">Signal</keyword>
<dbReference type="InterPro" id="IPR036641">
    <property type="entry name" value="HPT_dom_sf"/>
</dbReference>
<dbReference type="InterPro" id="IPR004358">
    <property type="entry name" value="Sig_transdc_His_kin-like_C"/>
</dbReference>
<dbReference type="EMBL" id="CP077290">
    <property type="protein sequence ID" value="QXA49855.1"/>
    <property type="molecule type" value="Genomic_DNA"/>
</dbReference>
<keyword evidence="8" id="KW-0812">Transmembrane</keyword>
<dbReference type="PROSITE" id="PS50110">
    <property type="entry name" value="RESPONSE_REGULATORY"/>
    <property type="match status" value="1"/>
</dbReference>
<dbReference type="InterPro" id="IPR001638">
    <property type="entry name" value="Solute-binding_3/MltF_N"/>
</dbReference>
<keyword evidence="22" id="KW-1185">Reference proteome</keyword>
<sequence>MHLINVFVIPFFLFFHVHAFALPTYTDVNIQYTNGSVELDDLRLTDDELRWLNSKKQFFIAIDRTMHSTLLQTVPDQKAKGINVDYLGLLQQNLKVNIVLRIYPQASDAANALKNGDVDVMLTDLLNTRPKDVSFNVSRPLITTYPVLVTTIENTMSPIGTNQPVSIARVKGYPTNSDIYRSFPNATIIDYDDYYEALASVSSGDNLYFIGSNIVTSTLISRYFTHSLNTIKYYDCPCKSSFFFTRKEMPVLPEILNRFVKSLTNEVRRDVAQNWLNVGNLDFINQPLALTKQERKWIKKHPTVNVLVTSFHPPFLITDKEGTPRGMMGDLLNIIELQTGMKFVPVSSPVTPAGEALHPEGNWDIFPGAIYTEQREHQVAFTNALMMSPYVYVIKKDRMKIHKILPGMKVGLPLYYGLGETLKAQHPDVEWVAVDNASAAFHQVQEGKLDALVTLQPTAQYMLDHYYPDSQIFFRIQDIPRAAITFALPRGEPELKSIIDKALNNLPPSELLRLTEKWTKMPNVTIDTWDLYSQQFYIVTALAVSLIVSSLLWGFYLLREVNRRKAIQGDLENQISFRKALSDSLPNPSYVVEPSGLIASHNSAFAQYFTPEYYATASLPLTHPHSPFLTIMAEFSGLQLDENGYRPIITCEFEISNGLATRYIKHWVTFCDMPASADRVFICGWEDITETHSLIHALEVEKNKAIDATVAKSQFLATMSHEIRTPVSSIMGFLELLASQTQSAEQQAEAMKLAYSTGQSLLGLIGEILDVDKIESGKYQLQPEWVGLADHLMMIYRAYHTLAARKNIALTIESSIAQNSLVMIDPQAIKQVLNNLLSNALKFTEAGGVTLHASLTQEDNDTARLVIHVKDSGCGLSEEEQKVLFKPYSQTRCGRQQTGSGLGLLICKQLVAKMQGEISVKSCPGVGSTFSISIPVAIMSRKSMVADNHQNSCQLSARLKILIADDHPTNRLLLKRQLNTLGYAVTEACDGQDALIKASEQHVDLLITDINMPKLDGFELTQALRQKNHPLTIWGLTANAQTHERERALSHGMDLCLFKPLTLDRLKIHLSQLNVVTAPYTAYQHLDIERLQADTENDPELIREILMTFIDALHEDLSLAQLAWQEEDWPAFKKRIHRIHGSAGILNLIDLRKICHQLESLVTPPDAKIITKQMEKLEACSGEIEQEIAHYLTNADA</sequence>